<evidence type="ECO:0000313" key="2">
    <source>
        <dbReference type="Proteomes" id="UP000749559"/>
    </source>
</evidence>
<keyword evidence="2" id="KW-1185">Reference proteome</keyword>
<reference evidence="1" key="1">
    <citation type="submission" date="2022-03" db="EMBL/GenBank/DDBJ databases">
        <authorList>
            <person name="Martin C."/>
        </authorList>
    </citation>
    <scope>NUCLEOTIDE SEQUENCE</scope>
</reference>
<accession>A0A8S4N686</accession>
<comment type="caution">
    <text evidence="1">The sequence shown here is derived from an EMBL/GenBank/DDBJ whole genome shotgun (WGS) entry which is preliminary data.</text>
</comment>
<dbReference type="AlphaFoldDB" id="A0A8S4N686"/>
<sequence length="110" mass="13118">MLRFDECFAAFHNKAIGHIMPLDLQYDAQSWWGAGEYLHMKSYYYFHRQLARYTLMTVHNPEHKEYPSGFIPYPDIIKNIRSHVSESYRNATIFTQDIKIMAGQDWGKHM</sequence>
<gene>
    <name evidence="1" type="ORF">OFUS_LOCUS3549</name>
</gene>
<dbReference type="EMBL" id="CAIIXF020000002">
    <property type="protein sequence ID" value="CAH1776370.1"/>
    <property type="molecule type" value="Genomic_DNA"/>
</dbReference>
<protein>
    <submittedName>
        <fullName evidence="1">Uncharacterized protein</fullName>
    </submittedName>
</protein>
<name>A0A8S4N686_OWEFU</name>
<organism evidence="1 2">
    <name type="scientific">Owenia fusiformis</name>
    <name type="common">Polychaete worm</name>
    <dbReference type="NCBI Taxonomy" id="6347"/>
    <lineage>
        <taxon>Eukaryota</taxon>
        <taxon>Metazoa</taxon>
        <taxon>Spiralia</taxon>
        <taxon>Lophotrochozoa</taxon>
        <taxon>Annelida</taxon>
        <taxon>Polychaeta</taxon>
        <taxon>Sedentaria</taxon>
        <taxon>Canalipalpata</taxon>
        <taxon>Sabellida</taxon>
        <taxon>Oweniida</taxon>
        <taxon>Oweniidae</taxon>
        <taxon>Owenia</taxon>
    </lineage>
</organism>
<dbReference type="Proteomes" id="UP000749559">
    <property type="component" value="Unassembled WGS sequence"/>
</dbReference>
<evidence type="ECO:0000313" key="1">
    <source>
        <dbReference type="EMBL" id="CAH1776370.1"/>
    </source>
</evidence>
<proteinExistence type="predicted"/>